<dbReference type="WBParaSite" id="Pan_g16284.t1">
    <property type="protein sequence ID" value="Pan_g16284.t1"/>
    <property type="gene ID" value="Pan_g16284"/>
</dbReference>
<name>A0A7E4V3U1_PANRE</name>
<evidence type="ECO:0000256" key="1">
    <source>
        <dbReference type="SAM" id="MobiDB-lite"/>
    </source>
</evidence>
<reference evidence="3" key="2">
    <citation type="submission" date="2020-10" db="UniProtKB">
        <authorList>
            <consortium name="WormBaseParasite"/>
        </authorList>
    </citation>
    <scope>IDENTIFICATION</scope>
</reference>
<dbReference type="AlphaFoldDB" id="A0A7E4V3U1"/>
<sequence>MQVHQLQCAHPAARHKSRSQVGSHHSIKKPIYRPSAGALCEHEKSLKHPIRILLQNLVQEVEKDYKTDILLSSTVFASRNPPITVSTSSKTPTNTPLTSNVSPSYRMTLSTSRFYSLLNRVQPNLFLSIPDELIDEESCLLL</sequence>
<keyword evidence="2" id="KW-1185">Reference proteome</keyword>
<accession>A0A7E4V3U1</accession>
<proteinExistence type="predicted"/>
<protein>
    <submittedName>
        <fullName evidence="3">Uncharacterized protein</fullName>
    </submittedName>
</protein>
<feature type="region of interest" description="Disordered" evidence="1">
    <location>
        <begin position="1"/>
        <end position="28"/>
    </location>
</feature>
<evidence type="ECO:0000313" key="2">
    <source>
        <dbReference type="Proteomes" id="UP000492821"/>
    </source>
</evidence>
<reference evidence="2" key="1">
    <citation type="journal article" date="2013" name="Genetics">
        <title>The draft genome and transcriptome of Panagrellus redivivus are shaped by the harsh demands of a free-living lifestyle.</title>
        <authorList>
            <person name="Srinivasan J."/>
            <person name="Dillman A.R."/>
            <person name="Macchietto M.G."/>
            <person name="Heikkinen L."/>
            <person name="Lakso M."/>
            <person name="Fracchia K.M."/>
            <person name="Antoshechkin I."/>
            <person name="Mortazavi A."/>
            <person name="Wong G."/>
            <person name="Sternberg P.W."/>
        </authorList>
    </citation>
    <scope>NUCLEOTIDE SEQUENCE [LARGE SCALE GENOMIC DNA]</scope>
    <source>
        <strain evidence="2">MT8872</strain>
    </source>
</reference>
<organism evidence="2 3">
    <name type="scientific">Panagrellus redivivus</name>
    <name type="common">Microworm</name>
    <dbReference type="NCBI Taxonomy" id="6233"/>
    <lineage>
        <taxon>Eukaryota</taxon>
        <taxon>Metazoa</taxon>
        <taxon>Ecdysozoa</taxon>
        <taxon>Nematoda</taxon>
        <taxon>Chromadorea</taxon>
        <taxon>Rhabditida</taxon>
        <taxon>Tylenchina</taxon>
        <taxon>Panagrolaimomorpha</taxon>
        <taxon>Panagrolaimoidea</taxon>
        <taxon>Panagrolaimidae</taxon>
        <taxon>Panagrellus</taxon>
    </lineage>
</organism>
<evidence type="ECO:0000313" key="3">
    <source>
        <dbReference type="WBParaSite" id="Pan_g16284.t1"/>
    </source>
</evidence>
<dbReference type="Proteomes" id="UP000492821">
    <property type="component" value="Unassembled WGS sequence"/>
</dbReference>